<feature type="transmembrane region" description="Helical" evidence="1">
    <location>
        <begin position="67"/>
        <end position="83"/>
    </location>
</feature>
<accession>A0A0M9WEB7</accession>
<evidence type="ECO:0000313" key="2">
    <source>
        <dbReference type="EMBL" id="KOS41613.1"/>
    </source>
</evidence>
<keyword evidence="1" id="KW-1133">Transmembrane helix</keyword>
<proteinExistence type="predicted"/>
<reference evidence="2 3" key="1">
    <citation type="submission" date="2015-08" db="EMBL/GenBank/DDBJ databases">
        <title>Genome sequencing of Penicillium nordicum.</title>
        <authorList>
            <person name="Nguyen H.D."/>
            <person name="Seifert K.A."/>
        </authorList>
    </citation>
    <scope>NUCLEOTIDE SEQUENCE [LARGE SCALE GENOMIC DNA]</scope>
    <source>
        <strain evidence="2 3">DAOMC 185683</strain>
    </source>
</reference>
<dbReference type="AlphaFoldDB" id="A0A0M9WEB7"/>
<keyword evidence="1" id="KW-0472">Membrane</keyword>
<keyword evidence="1" id="KW-0812">Transmembrane</keyword>
<keyword evidence="3" id="KW-1185">Reference proteome</keyword>
<dbReference type="EMBL" id="LHQQ01000127">
    <property type="protein sequence ID" value="KOS41613.1"/>
    <property type="molecule type" value="Genomic_DNA"/>
</dbReference>
<dbReference type="Proteomes" id="UP000037696">
    <property type="component" value="Unassembled WGS sequence"/>
</dbReference>
<evidence type="ECO:0000256" key="1">
    <source>
        <dbReference type="SAM" id="Phobius"/>
    </source>
</evidence>
<name>A0A0M9WEB7_9EURO</name>
<gene>
    <name evidence="2" type="ORF">ACN38_g7540</name>
</gene>
<evidence type="ECO:0000313" key="3">
    <source>
        <dbReference type="Proteomes" id="UP000037696"/>
    </source>
</evidence>
<protein>
    <submittedName>
        <fullName evidence="2">Uncharacterized protein</fullName>
    </submittedName>
</protein>
<organism evidence="2 3">
    <name type="scientific">Penicillium nordicum</name>
    <dbReference type="NCBI Taxonomy" id="229535"/>
    <lineage>
        <taxon>Eukaryota</taxon>
        <taxon>Fungi</taxon>
        <taxon>Dikarya</taxon>
        <taxon>Ascomycota</taxon>
        <taxon>Pezizomycotina</taxon>
        <taxon>Eurotiomycetes</taxon>
        <taxon>Eurotiomycetidae</taxon>
        <taxon>Eurotiales</taxon>
        <taxon>Aspergillaceae</taxon>
        <taxon>Penicillium</taxon>
    </lineage>
</organism>
<sequence>MLLSTVPQCIYCGPNNRNRLLGAWHGYGITVPTVFSYHTASTIATSRRYCSSFTIATRGIIIPGMRFYKLFFTPFSLLTIFYLS</sequence>
<comment type="caution">
    <text evidence="2">The sequence shown here is derived from an EMBL/GenBank/DDBJ whole genome shotgun (WGS) entry which is preliminary data.</text>
</comment>